<dbReference type="Proteomes" id="UP001297581">
    <property type="component" value="Unassembled WGS sequence"/>
</dbReference>
<name>A0AAJ1F0K6_9GAMM</name>
<keyword evidence="2" id="KW-1185">Reference proteome</keyword>
<reference evidence="1 2" key="1">
    <citation type="submission" date="2022-02" db="EMBL/GenBank/DDBJ databases">
        <title>The genome sequence of Shewanella sp. 3B26.</title>
        <authorList>
            <person name="Du J."/>
        </authorList>
    </citation>
    <scope>NUCLEOTIDE SEQUENCE [LARGE SCALE GENOMIC DNA]</scope>
    <source>
        <strain evidence="1 2">3B26</strain>
    </source>
</reference>
<dbReference type="RefSeq" id="WP_240590994.1">
    <property type="nucleotide sequence ID" value="NZ_JAKUDL010000003.1"/>
</dbReference>
<dbReference type="AlphaFoldDB" id="A0AAJ1F0K6"/>
<organism evidence="1 2">
    <name type="scientific">Shewanella zhuhaiensis</name>
    <dbReference type="NCBI Taxonomy" id="2919576"/>
    <lineage>
        <taxon>Bacteria</taxon>
        <taxon>Pseudomonadati</taxon>
        <taxon>Pseudomonadota</taxon>
        <taxon>Gammaproteobacteria</taxon>
        <taxon>Alteromonadales</taxon>
        <taxon>Shewanellaceae</taxon>
        <taxon>Shewanella</taxon>
    </lineage>
</organism>
<protein>
    <submittedName>
        <fullName evidence="1">Uncharacterized protein</fullName>
    </submittedName>
</protein>
<evidence type="ECO:0000313" key="2">
    <source>
        <dbReference type="Proteomes" id="UP001297581"/>
    </source>
</evidence>
<comment type="caution">
    <text evidence="1">The sequence shown here is derived from an EMBL/GenBank/DDBJ whole genome shotgun (WGS) entry which is preliminary data.</text>
</comment>
<dbReference type="EMBL" id="JAKUDL010000003">
    <property type="protein sequence ID" value="MCH4294682.1"/>
    <property type="molecule type" value="Genomic_DNA"/>
</dbReference>
<sequence length="130" mass="14882">MEIFVVFLVSILFRKSMGKPIVAPELDKVLYSDKWVSAHAFNIFQILGGARNCLWIKVTHESVNIAPHFPFSCFFLPEVWGCEWCFPKKDLVNVEENVLGVVVTYRHKGKLKQFRVFPTSKKGFVQAACS</sequence>
<evidence type="ECO:0000313" key="1">
    <source>
        <dbReference type="EMBL" id="MCH4294682.1"/>
    </source>
</evidence>
<proteinExistence type="predicted"/>
<accession>A0AAJ1F0K6</accession>
<gene>
    <name evidence="1" type="ORF">MJ923_10260</name>
</gene>